<accession>A0A8S5P456</accession>
<reference evidence="1" key="1">
    <citation type="journal article" date="2021" name="Proc. Natl. Acad. Sci. U.S.A.">
        <title>A Catalog of Tens of Thousands of Viruses from Human Metagenomes Reveals Hidden Associations with Chronic Diseases.</title>
        <authorList>
            <person name="Tisza M.J."/>
            <person name="Buck C.B."/>
        </authorList>
    </citation>
    <scope>NUCLEOTIDE SEQUENCE</scope>
    <source>
        <strain evidence="1">CtD8022</strain>
    </source>
</reference>
<sequence length="34" mass="3786">MRSSAKCITPKPPRVKSGRLWFIGSVLCLLFPPV</sequence>
<evidence type="ECO:0000313" key="1">
    <source>
        <dbReference type="EMBL" id="DAE01854.1"/>
    </source>
</evidence>
<proteinExistence type="predicted"/>
<dbReference type="EMBL" id="BK015334">
    <property type="protein sequence ID" value="DAE01854.1"/>
    <property type="molecule type" value="Genomic_DNA"/>
</dbReference>
<organism evidence="1">
    <name type="scientific">Myoviridae sp. ctD8022</name>
    <dbReference type="NCBI Taxonomy" id="2825056"/>
    <lineage>
        <taxon>Viruses</taxon>
        <taxon>Duplodnaviria</taxon>
        <taxon>Heunggongvirae</taxon>
        <taxon>Uroviricota</taxon>
        <taxon>Caudoviricetes</taxon>
    </lineage>
</organism>
<protein>
    <submittedName>
        <fullName evidence="1">Uncharacterized protein</fullName>
    </submittedName>
</protein>
<name>A0A8S5P456_9CAUD</name>